<protein>
    <submittedName>
        <fullName evidence="2">Uncharacterized protein</fullName>
    </submittedName>
</protein>
<sequence>MPQLFRNETPSGLNEKNNRQLRLRQSAASHLSGARDPHCAEETGASVL</sequence>
<dbReference type="EMBL" id="LNQE01001223">
    <property type="protein sequence ID" value="KUG20124.1"/>
    <property type="molecule type" value="Genomic_DNA"/>
</dbReference>
<proteinExistence type="predicted"/>
<dbReference type="AlphaFoldDB" id="A0A0W8FGV5"/>
<name>A0A0W8FGV5_9ZZZZ</name>
<reference evidence="2" key="1">
    <citation type="journal article" date="2015" name="Proc. Natl. Acad. Sci. U.S.A.">
        <title>Networks of energetic and metabolic interactions define dynamics in microbial communities.</title>
        <authorList>
            <person name="Embree M."/>
            <person name="Liu J.K."/>
            <person name="Al-Bassam M.M."/>
            <person name="Zengler K."/>
        </authorList>
    </citation>
    <scope>NUCLEOTIDE SEQUENCE</scope>
</reference>
<evidence type="ECO:0000313" key="2">
    <source>
        <dbReference type="EMBL" id="KUG20124.1"/>
    </source>
</evidence>
<accession>A0A0W8FGV5</accession>
<gene>
    <name evidence="2" type="ORF">ASZ90_010147</name>
</gene>
<comment type="caution">
    <text evidence="2">The sequence shown here is derived from an EMBL/GenBank/DDBJ whole genome shotgun (WGS) entry which is preliminary data.</text>
</comment>
<evidence type="ECO:0000256" key="1">
    <source>
        <dbReference type="SAM" id="MobiDB-lite"/>
    </source>
</evidence>
<organism evidence="2">
    <name type="scientific">hydrocarbon metagenome</name>
    <dbReference type="NCBI Taxonomy" id="938273"/>
    <lineage>
        <taxon>unclassified sequences</taxon>
        <taxon>metagenomes</taxon>
        <taxon>ecological metagenomes</taxon>
    </lineage>
</organism>
<feature type="region of interest" description="Disordered" evidence="1">
    <location>
        <begin position="26"/>
        <end position="48"/>
    </location>
</feature>